<evidence type="ECO:0000313" key="13">
    <source>
        <dbReference type="Proteomes" id="UP000056209"/>
    </source>
</evidence>
<feature type="chain" id="PRO_5007147489" evidence="10">
    <location>
        <begin position="23"/>
        <end position="323"/>
    </location>
</feature>
<comment type="caution">
    <text evidence="12">The sequence shown here is derived from an EMBL/GenBank/DDBJ whole genome shotgun (WGS) entry which is preliminary data.</text>
</comment>
<dbReference type="Pfam" id="PF00034">
    <property type="entry name" value="Cytochrom_C"/>
    <property type="match status" value="1"/>
</dbReference>
<keyword evidence="2 8" id="KW-0349">Heme</keyword>
<dbReference type="GO" id="GO:0042597">
    <property type="term" value="C:periplasmic space"/>
    <property type="evidence" value="ECO:0007669"/>
    <property type="project" value="UniProtKB-SubCell"/>
</dbReference>
<name>A0A117DPQ2_9DEIO</name>
<feature type="binding site" description="covalent" evidence="8">
    <location>
        <position position="205"/>
    </location>
    <ligand>
        <name>heme c</name>
        <dbReference type="ChEBI" id="CHEBI:61717"/>
        <label>2</label>
    </ligand>
</feature>
<sequence length="323" mass="34704">MHWPVTALIVLTTAAAASSALAPLPPGPPSNPTTPEKVALGRALFFDPILSRDRTVSCASCHDPARAFTAPQAVSSGVGGRLGKRNASTLINVGDRKALTWAGASPNLEVQAMIPLQDHAELDMTPDLLRERLTADPVYAAQFRAAFGEAPTVQRLVQALAAFQRTLTSRGSPFDRYQAGDASALSAAQVRGLDLFFDKAECFHCHTGRDFTDGLAHNNAMRVFNPDLGLADRTEQESDVGRFVTPTLRNVALTGPYLHDGSRATLREVLETYNDGGEPNPNADPLIHPLGLTDAELDDLEAFLHALTDESVARNPAFHPERP</sequence>
<evidence type="ECO:0000313" key="12">
    <source>
        <dbReference type="EMBL" id="GAQ23837.1"/>
    </source>
</evidence>
<evidence type="ECO:0000259" key="11">
    <source>
        <dbReference type="PROSITE" id="PS51007"/>
    </source>
</evidence>
<evidence type="ECO:0000256" key="9">
    <source>
        <dbReference type="PIRSR" id="PIRSR000294-2"/>
    </source>
</evidence>
<dbReference type="Proteomes" id="UP000056209">
    <property type="component" value="Unassembled WGS sequence"/>
</dbReference>
<feature type="binding site" description="axial binding residue" evidence="9">
    <location>
        <position position="62"/>
    </location>
    <ligand>
        <name>heme c</name>
        <dbReference type="ChEBI" id="CHEBI:61717"/>
        <label>1</label>
    </ligand>
    <ligandPart>
        <name>Fe</name>
        <dbReference type="ChEBI" id="CHEBI:18248"/>
    </ligandPart>
</feature>
<dbReference type="PIRSF" id="PIRSF000294">
    <property type="entry name" value="Cytochrome-c_peroxidase"/>
    <property type="match status" value="1"/>
</dbReference>
<reference evidence="13" key="1">
    <citation type="submission" date="2015-11" db="EMBL/GenBank/DDBJ databases">
        <title>Draft Genome Sequence of the Radioresistant Bacterium Deinococcus grandis, Isolated from Freshwater Fish in Japan.</title>
        <authorList>
            <person name="Satoh K."/>
            <person name="Onodera T."/>
            <person name="Omoso K."/>
            <person name="Takeda-Yano K."/>
            <person name="Katayama T."/>
            <person name="Oono Y."/>
            <person name="Narumi I."/>
        </authorList>
    </citation>
    <scope>NUCLEOTIDE SEQUENCE [LARGE SCALE GENOMIC DNA]</scope>
    <source>
        <strain evidence="13">ATCC 43672</strain>
    </source>
</reference>
<comment type="subcellular location">
    <subcellularLocation>
        <location evidence="1">Periplasm</location>
    </subcellularLocation>
</comment>
<dbReference type="Pfam" id="PF03150">
    <property type="entry name" value="CCP_MauG"/>
    <property type="match status" value="1"/>
</dbReference>
<accession>A0A117DPQ2</accession>
<feature type="binding site" description="covalent" evidence="8">
    <location>
        <position position="61"/>
    </location>
    <ligand>
        <name>heme c</name>
        <dbReference type="ChEBI" id="CHEBI:61717"/>
        <label>1</label>
    </ligand>
</feature>
<dbReference type="Gene3D" id="1.10.760.10">
    <property type="entry name" value="Cytochrome c-like domain"/>
    <property type="match status" value="2"/>
</dbReference>
<evidence type="ECO:0000256" key="7">
    <source>
        <dbReference type="ARBA" id="ARBA00023004"/>
    </source>
</evidence>
<feature type="domain" description="Cytochrome c" evidence="11">
    <location>
        <begin position="187"/>
        <end position="308"/>
    </location>
</feature>
<evidence type="ECO:0000256" key="2">
    <source>
        <dbReference type="ARBA" id="ARBA00022617"/>
    </source>
</evidence>
<keyword evidence="13" id="KW-1185">Reference proteome</keyword>
<dbReference type="PANTHER" id="PTHR30600">
    <property type="entry name" value="CYTOCHROME C PEROXIDASE-RELATED"/>
    <property type="match status" value="1"/>
</dbReference>
<dbReference type="InterPro" id="IPR009056">
    <property type="entry name" value="Cyt_c-like_dom"/>
</dbReference>
<dbReference type="PANTHER" id="PTHR30600:SF14">
    <property type="entry name" value="CYTOCHROME C PEROXIDASE"/>
    <property type="match status" value="1"/>
</dbReference>
<evidence type="ECO:0000256" key="5">
    <source>
        <dbReference type="ARBA" id="ARBA00022764"/>
    </source>
</evidence>
<evidence type="ECO:0000256" key="10">
    <source>
        <dbReference type="SAM" id="SignalP"/>
    </source>
</evidence>
<keyword evidence="7 9" id="KW-0408">Iron</keyword>
<dbReference type="GO" id="GO:0046872">
    <property type="term" value="F:metal ion binding"/>
    <property type="evidence" value="ECO:0007669"/>
    <property type="project" value="UniProtKB-KW"/>
</dbReference>
<organism evidence="12 13">
    <name type="scientific">Deinococcus grandis</name>
    <dbReference type="NCBI Taxonomy" id="57498"/>
    <lineage>
        <taxon>Bacteria</taxon>
        <taxon>Thermotogati</taxon>
        <taxon>Deinococcota</taxon>
        <taxon>Deinococci</taxon>
        <taxon>Deinococcales</taxon>
        <taxon>Deinococcaceae</taxon>
        <taxon>Deinococcus</taxon>
    </lineage>
</organism>
<dbReference type="InterPro" id="IPR004852">
    <property type="entry name" value="Di-haem_cyt_c_peroxidsae"/>
</dbReference>
<evidence type="ECO:0000256" key="6">
    <source>
        <dbReference type="ARBA" id="ARBA00023002"/>
    </source>
</evidence>
<feature type="signal peptide" evidence="10">
    <location>
        <begin position="1"/>
        <end position="22"/>
    </location>
</feature>
<comment type="cofactor">
    <cofactor evidence="8">
        <name>heme</name>
        <dbReference type="ChEBI" id="CHEBI:30413"/>
    </cofactor>
    <text evidence="8">Binds 2 heme groups.</text>
</comment>
<keyword evidence="5" id="KW-0574">Periplasm</keyword>
<dbReference type="InterPro" id="IPR026259">
    <property type="entry name" value="MauG/Cytc_peroxidase"/>
</dbReference>
<evidence type="ECO:0000256" key="1">
    <source>
        <dbReference type="ARBA" id="ARBA00004418"/>
    </source>
</evidence>
<keyword evidence="6" id="KW-0560">Oxidoreductase</keyword>
<evidence type="ECO:0000256" key="3">
    <source>
        <dbReference type="ARBA" id="ARBA00022723"/>
    </source>
</evidence>
<dbReference type="InterPro" id="IPR036909">
    <property type="entry name" value="Cyt_c-like_dom_sf"/>
</dbReference>
<dbReference type="SUPFAM" id="SSF46626">
    <property type="entry name" value="Cytochrome c"/>
    <property type="match status" value="2"/>
</dbReference>
<comment type="PTM">
    <text evidence="8">Binds 2 heme groups per subunit.</text>
</comment>
<feature type="binding site" description="covalent" evidence="8">
    <location>
        <position position="202"/>
    </location>
    <ligand>
        <name>heme c</name>
        <dbReference type="ChEBI" id="CHEBI:61717"/>
        <label>2</label>
    </ligand>
</feature>
<keyword evidence="4 10" id="KW-0732">Signal</keyword>
<evidence type="ECO:0000256" key="8">
    <source>
        <dbReference type="PIRSR" id="PIRSR000294-1"/>
    </source>
</evidence>
<keyword evidence="3 9" id="KW-0479">Metal-binding</keyword>
<feature type="binding site" description="covalent" evidence="8">
    <location>
        <position position="58"/>
    </location>
    <ligand>
        <name>heme c</name>
        <dbReference type="ChEBI" id="CHEBI:61717"/>
        <label>1</label>
    </ligand>
</feature>
<proteinExistence type="predicted"/>
<dbReference type="GO" id="GO:0004130">
    <property type="term" value="F:cytochrome-c peroxidase activity"/>
    <property type="evidence" value="ECO:0007669"/>
    <property type="project" value="TreeGrafter"/>
</dbReference>
<evidence type="ECO:0000256" key="4">
    <source>
        <dbReference type="ARBA" id="ARBA00022729"/>
    </source>
</evidence>
<feature type="binding site" description="axial binding residue" evidence="9">
    <location>
        <position position="206"/>
    </location>
    <ligand>
        <name>heme c</name>
        <dbReference type="ChEBI" id="CHEBI:61717"/>
        <label>2</label>
    </ligand>
    <ligandPart>
        <name>Fe</name>
        <dbReference type="ChEBI" id="CHEBI:18248"/>
    </ligandPart>
</feature>
<dbReference type="GO" id="GO:0020037">
    <property type="term" value="F:heme binding"/>
    <property type="evidence" value="ECO:0007669"/>
    <property type="project" value="InterPro"/>
</dbReference>
<dbReference type="EMBL" id="BCMS01000005">
    <property type="protein sequence ID" value="GAQ23837.1"/>
    <property type="molecule type" value="Genomic_DNA"/>
</dbReference>
<gene>
    <name evidence="12" type="ORF">DEIGR_330095</name>
</gene>
<dbReference type="PROSITE" id="PS51007">
    <property type="entry name" value="CYTC"/>
    <property type="match status" value="1"/>
</dbReference>
<dbReference type="InterPro" id="IPR051395">
    <property type="entry name" value="Cytochrome_c_Peroxidase/MauG"/>
</dbReference>
<dbReference type="AlphaFoldDB" id="A0A117DPQ2"/>
<protein>
    <submittedName>
        <fullName evidence="12">Methylamine utilization protein</fullName>
    </submittedName>
</protein>
<dbReference type="GO" id="GO:0009055">
    <property type="term" value="F:electron transfer activity"/>
    <property type="evidence" value="ECO:0007669"/>
    <property type="project" value="InterPro"/>
</dbReference>